<dbReference type="InterPro" id="IPR038765">
    <property type="entry name" value="Papain-like_cys_pep_sf"/>
</dbReference>
<proteinExistence type="inferred from homology"/>
<keyword evidence="3" id="KW-0012">Acyltransferase</keyword>
<reference evidence="3 4" key="1">
    <citation type="submission" date="2016-03" db="EMBL/GenBank/DDBJ databases">
        <authorList>
            <consortium name="Pathogen Informatics"/>
        </authorList>
    </citation>
    <scope>NUCLEOTIDE SEQUENCE [LARGE SCALE GENOMIC DNA]</scope>
    <source>
        <strain evidence="3 4">NCTC13364</strain>
    </source>
</reference>
<dbReference type="InterPro" id="IPR001447">
    <property type="entry name" value="Arylamine_N-AcTrfase"/>
</dbReference>
<keyword evidence="3" id="KW-0808">Transferase</keyword>
<dbReference type="Pfam" id="PF00797">
    <property type="entry name" value="Acetyltransf_2"/>
    <property type="match status" value="1"/>
</dbReference>
<evidence type="ECO:0000256" key="2">
    <source>
        <dbReference type="RuleBase" id="RU003452"/>
    </source>
</evidence>
<evidence type="ECO:0000313" key="4">
    <source>
        <dbReference type="Proteomes" id="UP000077037"/>
    </source>
</evidence>
<dbReference type="Gene3D" id="3.30.2140.10">
    <property type="entry name" value="Arylamine N-acetyltransferase"/>
    <property type="match status" value="1"/>
</dbReference>
<dbReference type="EC" id="2.3.1.5" evidence="3"/>
<dbReference type="SUPFAM" id="SSF54001">
    <property type="entry name" value="Cysteine proteinases"/>
    <property type="match status" value="1"/>
</dbReference>
<dbReference type="PANTHER" id="PTHR11786:SF0">
    <property type="entry name" value="ARYLAMINE N-ACETYLTRANSFERASE 4-RELATED"/>
    <property type="match status" value="1"/>
</dbReference>
<evidence type="ECO:0000256" key="1">
    <source>
        <dbReference type="ARBA" id="ARBA00006547"/>
    </source>
</evidence>
<dbReference type="OrthoDB" id="7181050at2"/>
<dbReference type="PRINTS" id="PR01543">
    <property type="entry name" value="ANATRNSFRASE"/>
</dbReference>
<evidence type="ECO:0000313" key="3">
    <source>
        <dbReference type="EMBL" id="SAI58378.1"/>
    </source>
</evidence>
<dbReference type="PANTHER" id="PTHR11786">
    <property type="entry name" value="N-HYDROXYARYLAMINE O-ACETYLTRANSFERASE"/>
    <property type="match status" value="1"/>
</dbReference>
<gene>
    <name evidence="3" type="primary">nat</name>
    <name evidence="3" type="ORF">SAMEA1982600_05090</name>
</gene>
<sequence length="271" mass="30156">MSDATLWDNYLQRIGLHSWPSATLDGVATLVLHHVQAIPFENLDPLLRKPVSLALPDLHRKLVQDRRGGYCYEHNLLFGAALRELGFTVTDLAASVLWSHPEDAITPRTHMLLRVRIDGQPHIVDVGFGAMTLTGVLRLEPGVQATPHGDFRLVPGEAGNWRMQALVGGGWRTLYRYDLQAQTLPDYEVASYYVSTHPDSMFIRDLIAARPVPGARLALRNRDYTRYGPDGTTHRRTLAGAAEIREVLAVDFGIGVPPDTRLNDVLESLPE</sequence>
<accession>A0A157RK42</accession>
<name>A0A157RK42_9BORD</name>
<protein>
    <submittedName>
        <fullName evidence="3">Arylamine N-acetyltransferase</fullName>
        <ecNumber evidence="3">2.3.1.5</ecNumber>
    </submittedName>
</protein>
<dbReference type="EMBL" id="FKBS01000029">
    <property type="protein sequence ID" value="SAI58378.1"/>
    <property type="molecule type" value="Genomic_DNA"/>
</dbReference>
<dbReference type="Gene3D" id="2.40.128.150">
    <property type="entry name" value="Cysteine proteinases"/>
    <property type="match status" value="1"/>
</dbReference>
<dbReference type="RefSeq" id="WP_066420660.1">
    <property type="nucleotide sequence ID" value="NZ_FKBS01000029.1"/>
</dbReference>
<dbReference type="AlphaFoldDB" id="A0A157RK42"/>
<dbReference type="GO" id="GO:0004060">
    <property type="term" value="F:arylamine N-acetyltransferase activity"/>
    <property type="evidence" value="ECO:0007669"/>
    <property type="project" value="UniProtKB-EC"/>
</dbReference>
<comment type="similarity">
    <text evidence="1 2">Belongs to the arylamine N-acetyltransferase family.</text>
</comment>
<organism evidence="3 4">
    <name type="scientific">Bordetella ansorpii</name>
    <dbReference type="NCBI Taxonomy" id="288768"/>
    <lineage>
        <taxon>Bacteria</taxon>
        <taxon>Pseudomonadati</taxon>
        <taxon>Pseudomonadota</taxon>
        <taxon>Betaproteobacteria</taxon>
        <taxon>Burkholderiales</taxon>
        <taxon>Alcaligenaceae</taxon>
        <taxon>Bordetella</taxon>
    </lineage>
</organism>
<dbReference type="Proteomes" id="UP000077037">
    <property type="component" value="Unassembled WGS sequence"/>
</dbReference>